<protein>
    <recommendedName>
        <fullName evidence="6">Alkaline phosphatase</fullName>
    </recommendedName>
</protein>
<accession>A0A2T2NDQ3</accession>
<dbReference type="InterPro" id="IPR029052">
    <property type="entry name" value="Metallo-depent_PP-like"/>
</dbReference>
<feature type="domain" description="PhoD-like phosphatase metallophosphatase" evidence="2">
    <location>
        <begin position="195"/>
        <end position="553"/>
    </location>
</feature>
<dbReference type="InterPro" id="IPR032093">
    <property type="entry name" value="PhoD_N"/>
</dbReference>
<reference evidence="4 5" key="1">
    <citation type="journal article" date="2018" name="Front. Microbiol.">
        <title>Genome-Wide Analysis of Corynespora cassiicola Leaf Fall Disease Putative Effectors.</title>
        <authorList>
            <person name="Lopez D."/>
            <person name="Ribeiro S."/>
            <person name="Label P."/>
            <person name="Fumanal B."/>
            <person name="Venisse J.S."/>
            <person name="Kohler A."/>
            <person name="de Oliveira R.R."/>
            <person name="Labutti K."/>
            <person name="Lipzen A."/>
            <person name="Lail K."/>
            <person name="Bauer D."/>
            <person name="Ohm R.A."/>
            <person name="Barry K.W."/>
            <person name="Spatafora J."/>
            <person name="Grigoriev I.V."/>
            <person name="Martin F.M."/>
            <person name="Pujade-Renaud V."/>
        </authorList>
    </citation>
    <scope>NUCLEOTIDE SEQUENCE [LARGE SCALE GENOMIC DNA]</scope>
    <source>
        <strain evidence="4 5">Philippines</strain>
    </source>
</reference>
<dbReference type="InterPro" id="IPR018946">
    <property type="entry name" value="PhoD-like_MPP"/>
</dbReference>
<dbReference type="InterPro" id="IPR038607">
    <property type="entry name" value="PhoD-like_sf"/>
</dbReference>
<proteinExistence type="predicted"/>
<sequence>MLRSFALLLAFAAITTAEWESNINYGSPSLRHSPLGVDVAKVKKRMLTKRDGQYQFMQDLKFTHGVASGDPFADSVILWTRISPVVENDASNVTVEGTVPYFSHETEQYIKAAKSPVCVDWKVSTDHDLSTAPESSGRAFTTSDIDYTVKIEAGGLRPFTTYYYQFTVCGTNNSSPIGRTKTAPAADDDVSAIDLAVFSCANFPLGYFNVYGNTARKDSVDYVVHLGDYIYEDEVGVPGEDERAMEPPREIVTLYDYRTRIAQYRTDLDLLHAHQKFPFITVWDDHEIANNNWRDGSSTMNNTEESFNEFGGVSFDQRKMNAVRAYFEWMPLRQIDMDDNLRIWRSFQLGSLLDLVMLDTRSYDRSITRVGWNDEYVYDISNDAGRSMLGSHQENWFFRQLSESKDRGAVWRIIGNQMIFSRINMTGEGDRDIPVDVDAWDGYQASRNRTLKHLYDNDIHNTIMLAGDSHQNWVSDLVWLDAREYDPVTGQGAVGVEFAVTGVTSDGLEGSIAETEEISAAFVRDNVELQWSEGYYRGYTELHITRDKLEAQYWGSPTVQNRNPLEISLANFTVYPGENKIARPVAGGTVEAGAIKETQGDVRGTNLTQNLETGEWTIHNFDEMFLRWALEWD</sequence>
<dbReference type="STRING" id="1448308.A0A2T2NDQ3"/>
<dbReference type="PANTHER" id="PTHR43606">
    <property type="entry name" value="PHOSPHATASE, PUTATIVE (AFU_ORTHOLOGUE AFUA_6G08710)-RELATED"/>
    <property type="match status" value="1"/>
</dbReference>
<evidence type="ECO:0008006" key="6">
    <source>
        <dbReference type="Google" id="ProtNLM"/>
    </source>
</evidence>
<dbReference type="CDD" id="cd07389">
    <property type="entry name" value="MPP_PhoD"/>
    <property type="match status" value="1"/>
</dbReference>
<keyword evidence="1" id="KW-0732">Signal</keyword>
<gene>
    <name evidence="4" type="ORF">BS50DRAFT_611987</name>
</gene>
<dbReference type="Gene3D" id="2.60.40.380">
    <property type="entry name" value="Purple acid phosphatase-like, N-terminal"/>
    <property type="match status" value="1"/>
</dbReference>
<dbReference type="Gene3D" id="3.60.21.70">
    <property type="entry name" value="PhoD-like phosphatase"/>
    <property type="match status" value="1"/>
</dbReference>
<evidence type="ECO:0000256" key="1">
    <source>
        <dbReference type="SAM" id="SignalP"/>
    </source>
</evidence>
<organism evidence="4 5">
    <name type="scientific">Corynespora cassiicola Philippines</name>
    <dbReference type="NCBI Taxonomy" id="1448308"/>
    <lineage>
        <taxon>Eukaryota</taxon>
        <taxon>Fungi</taxon>
        <taxon>Dikarya</taxon>
        <taxon>Ascomycota</taxon>
        <taxon>Pezizomycotina</taxon>
        <taxon>Dothideomycetes</taxon>
        <taxon>Pleosporomycetidae</taxon>
        <taxon>Pleosporales</taxon>
        <taxon>Corynesporascaceae</taxon>
        <taxon>Corynespora</taxon>
    </lineage>
</organism>
<feature type="chain" id="PRO_5015474366" description="Alkaline phosphatase" evidence="1">
    <location>
        <begin position="18"/>
        <end position="633"/>
    </location>
</feature>
<dbReference type="Proteomes" id="UP000240883">
    <property type="component" value="Unassembled WGS sequence"/>
</dbReference>
<dbReference type="OrthoDB" id="9992270at2759"/>
<dbReference type="EMBL" id="KZ678139">
    <property type="protein sequence ID" value="PSN63572.1"/>
    <property type="molecule type" value="Genomic_DNA"/>
</dbReference>
<feature type="signal peptide" evidence="1">
    <location>
        <begin position="1"/>
        <end position="17"/>
    </location>
</feature>
<keyword evidence="5" id="KW-1185">Reference proteome</keyword>
<dbReference type="Pfam" id="PF16655">
    <property type="entry name" value="PhoD_N"/>
    <property type="match status" value="1"/>
</dbReference>
<dbReference type="Pfam" id="PF09423">
    <property type="entry name" value="PhoD"/>
    <property type="match status" value="1"/>
</dbReference>
<dbReference type="AlphaFoldDB" id="A0A2T2NDQ3"/>
<evidence type="ECO:0000313" key="5">
    <source>
        <dbReference type="Proteomes" id="UP000240883"/>
    </source>
</evidence>
<dbReference type="PANTHER" id="PTHR43606:SF8">
    <property type="entry name" value="ALKALINE PHOSPHATASE"/>
    <property type="match status" value="1"/>
</dbReference>
<dbReference type="InterPro" id="IPR052900">
    <property type="entry name" value="Phospholipid_Metab_Enz"/>
</dbReference>
<dbReference type="SUPFAM" id="SSF56300">
    <property type="entry name" value="Metallo-dependent phosphatases"/>
    <property type="match status" value="1"/>
</dbReference>
<name>A0A2T2NDQ3_CORCC</name>
<feature type="domain" description="Phospholipase D N-terminal" evidence="3">
    <location>
        <begin position="64"/>
        <end position="182"/>
    </location>
</feature>
<evidence type="ECO:0000259" key="2">
    <source>
        <dbReference type="Pfam" id="PF09423"/>
    </source>
</evidence>
<evidence type="ECO:0000313" key="4">
    <source>
        <dbReference type="EMBL" id="PSN63572.1"/>
    </source>
</evidence>
<evidence type="ECO:0000259" key="3">
    <source>
        <dbReference type="Pfam" id="PF16655"/>
    </source>
</evidence>